<dbReference type="Pfam" id="PF05199">
    <property type="entry name" value="GMC_oxred_C"/>
    <property type="match status" value="1"/>
</dbReference>
<proteinExistence type="inferred from homology"/>
<evidence type="ECO:0000313" key="10">
    <source>
        <dbReference type="Proteomes" id="UP000006786"/>
    </source>
</evidence>
<name>K2LL01_9HYPH</name>
<dbReference type="Pfam" id="PF07992">
    <property type="entry name" value="Pyr_redox_2"/>
    <property type="match status" value="1"/>
</dbReference>
<dbReference type="Gene3D" id="3.50.50.60">
    <property type="entry name" value="FAD/NAD(P)-binding domain"/>
    <property type="match status" value="2"/>
</dbReference>
<evidence type="ECO:0000259" key="8">
    <source>
        <dbReference type="Pfam" id="PF07992"/>
    </source>
</evidence>
<dbReference type="EMBL" id="AMRM01000013">
    <property type="protein sequence ID" value="EKF18449.1"/>
    <property type="molecule type" value="Genomic_DNA"/>
</dbReference>
<dbReference type="InterPro" id="IPR051473">
    <property type="entry name" value="P2Ox-like"/>
</dbReference>
<dbReference type="Pfam" id="PF00732">
    <property type="entry name" value="GMC_oxred_N"/>
    <property type="match status" value="1"/>
</dbReference>
<feature type="domain" description="FAD/NAD(P)-binding" evidence="8">
    <location>
        <begin position="18"/>
        <end position="71"/>
    </location>
</feature>
<protein>
    <submittedName>
        <fullName evidence="9">Glucose-methanol-choline oxidoreductase</fullName>
    </submittedName>
</protein>
<dbReference type="InterPro" id="IPR023753">
    <property type="entry name" value="FAD/NAD-binding_dom"/>
</dbReference>
<dbReference type="GO" id="GO:0050660">
    <property type="term" value="F:flavin adenine dinucleotide binding"/>
    <property type="evidence" value="ECO:0007669"/>
    <property type="project" value="InterPro"/>
</dbReference>
<feature type="domain" description="Glucose-methanol-choline oxidoreductase C-terminal" evidence="7">
    <location>
        <begin position="413"/>
        <end position="538"/>
    </location>
</feature>
<evidence type="ECO:0000256" key="4">
    <source>
        <dbReference type="ARBA" id="ARBA00022827"/>
    </source>
</evidence>
<evidence type="ECO:0000313" key="9">
    <source>
        <dbReference type="EMBL" id="EKF18449.1"/>
    </source>
</evidence>
<dbReference type="Proteomes" id="UP000006786">
    <property type="component" value="Unassembled WGS sequence"/>
</dbReference>
<evidence type="ECO:0000256" key="1">
    <source>
        <dbReference type="ARBA" id="ARBA00001974"/>
    </source>
</evidence>
<dbReference type="eggNOG" id="COG2303">
    <property type="taxonomic scope" value="Bacteria"/>
</dbReference>
<keyword evidence="4" id="KW-0274">FAD</keyword>
<evidence type="ECO:0000256" key="2">
    <source>
        <dbReference type="ARBA" id="ARBA00010790"/>
    </source>
</evidence>
<evidence type="ECO:0000256" key="5">
    <source>
        <dbReference type="ARBA" id="ARBA00023002"/>
    </source>
</evidence>
<dbReference type="GO" id="GO:0016614">
    <property type="term" value="F:oxidoreductase activity, acting on CH-OH group of donors"/>
    <property type="evidence" value="ECO:0007669"/>
    <property type="project" value="InterPro"/>
</dbReference>
<dbReference type="InterPro" id="IPR036188">
    <property type="entry name" value="FAD/NAD-bd_sf"/>
</dbReference>
<dbReference type="AlphaFoldDB" id="K2LL01"/>
<keyword evidence="10" id="KW-1185">Reference proteome</keyword>
<evidence type="ECO:0000256" key="3">
    <source>
        <dbReference type="ARBA" id="ARBA00022630"/>
    </source>
</evidence>
<keyword evidence="3" id="KW-0285">Flavoprotein</keyword>
<comment type="caution">
    <text evidence="9">The sequence shown here is derived from an EMBL/GenBank/DDBJ whole genome shotgun (WGS) entry which is preliminary data.</text>
</comment>
<keyword evidence="5" id="KW-0560">Oxidoreductase</keyword>
<evidence type="ECO:0000259" key="6">
    <source>
        <dbReference type="Pfam" id="PF00732"/>
    </source>
</evidence>
<accession>K2LL01</accession>
<organism evidence="9 10">
    <name type="scientific">Nitratireductor pacificus pht-3B</name>
    <dbReference type="NCBI Taxonomy" id="391937"/>
    <lineage>
        <taxon>Bacteria</taxon>
        <taxon>Pseudomonadati</taxon>
        <taxon>Pseudomonadota</taxon>
        <taxon>Alphaproteobacteria</taxon>
        <taxon>Hyphomicrobiales</taxon>
        <taxon>Phyllobacteriaceae</taxon>
        <taxon>Nitratireductor</taxon>
    </lineage>
</organism>
<comment type="cofactor">
    <cofactor evidence="1">
        <name>FAD</name>
        <dbReference type="ChEBI" id="CHEBI:57692"/>
    </cofactor>
</comment>
<dbReference type="SUPFAM" id="SSF51905">
    <property type="entry name" value="FAD/NAD(P)-binding domain"/>
    <property type="match status" value="1"/>
</dbReference>
<dbReference type="PANTHER" id="PTHR42784:SF1">
    <property type="entry name" value="PYRANOSE 2-OXIDASE"/>
    <property type="match status" value="1"/>
</dbReference>
<dbReference type="STRING" id="391937.NA2_12418"/>
<feature type="domain" description="Glucose-methanol-choline oxidoreductase N-terminal" evidence="6">
    <location>
        <begin position="204"/>
        <end position="288"/>
    </location>
</feature>
<dbReference type="PATRIC" id="fig|391937.3.peg.2550"/>
<dbReference type="InterPro" id="IPR007867">
    <property type="entry name" value="GMC_OxRtase_C"/>
</dbReference>
<dbReference type="PANTHER" id="PTHR42784">
    <property type="entry name" value="PYRANOSE 2-OXIDASE"/>
    <property type="match status" value="1"/>
</dbReference>
<reference evidence="9 10" key="1">
    <citation type="journal article" date="2012" name="J. Bacteriol.">
        <title>Genome Sequence of Nitratireductor pacificus Type Strain pht-3B.</title>
        <authorList>
            <person name="Lai Q."/>
            <person name="Li G."/>
            <person name="Shao Z."/>
        </authorList>
    </citation>
    <scope>NUCLEOTIDE SEQUENCE [LARGE SCALE GENOMIC DNA]</scope>
    <source>
        <strain evidence="10">pht-3B</strain>
    </source>
</reference>
<sequence>MTFLDLRSMPSGTRLTADLVIIGAGPAGLTLARELADTRARILIVESGGETFEQGVQALNRVENVGDPGKRDTMALSRGYTGELAWLNDVPPFELRNRLVGGSSHTWVGKCAAFDEIDFSERSWVPGSGWPMPRAALVDALDRAAEMLNLGPNLYDASLCRRLTSPPADLGINVDLLRTFFWQFSHGRGRRGEPLRFAGFASDMQAGTIDILTHATVTRLIPDESGHRIASLEARTLEGASATVTAGVMALCCGGIENARLLLASNDVCKDGIGNARDVVGRYLADHPRTVVARFDRARIAEIAEHFGFYGLTHGRATHFYLRGLALSPRLQRRENLLNCAAYPVQTLSADDPWLALKRLRGNAAATRWRDVRTVLSDPGLFASGLRRRLIMKRGLPRKIDEIRFDTMVEQRPNPESRVTLSTRRDRLGMPLARVDWKIGWMEIASVARLAELISAEFWRVGLPQPRMESWVLDEDFKRAPFSDMAHPACTTRMGTDPATSVVDPNGCVHGMAGLYIAGSSVFPTSGHANPTLMIVAMTMRLADHLRTVLQRPAAAEVRAAPQALRK</sequence>
<evidence type="ECO:0000259" key="7">
    <source>
        <dbReference type="Pfam" id="PF05199"/>
    </source>
</evidence>
<dbReference type="OrthoDB" id="9798604at2"/>
<dbReference type="InterPro" id="IPR000172">
    <property type="entry name" value="GMC_OxRdtase_N"/>
</dbReference>
<dbReference type="RefSeq" id="WP_008597284.1">
    <property type="nucleotide sequence ID" value="NZ_AMRM01000013.1"/>
</dbReference>
<comment type="similarity">
    <text evidence="2">Belongs to the GMC oxidoreductase family.</text>
</comment>
<gene>
    <name evidence="9" type="ORF">NA2_12418</name>
</gene>